<organism evidence="2 3">
    <name type="scientific">Canna indica</name>
    <name type="common">Indian-shot</name>
    <dbReference type="NCBI Taxonomy" id="4628"/>
    <lineage>
        <taxon>Eukaryota</taxon>
        <taxon>Viridiplantae</taxon>
        <taxon>Streptophyta</taxon>
        <taxon>Embryophyta</taxon>
        <taxon>Tracheophyta</taxon>
        <taxon>Spermatophyta</taxon>
        <taxon>Magnoliopsida</taxon>
        <taxon>Liliopsida</taxon>
        <taxon>Zingiberales</taxon>
        <taxon>Cannaceae</taxon>
        <taxon>Canna</taxon>
    </lineage>
</organism>
<name>A0AAQ3JPK7_9LILI</name>
<evidence type="ECO:0000313" key="3">
    <source>
        <dbReference type="Proteomes" id="UP001327560"/>
    </source>
</evidence>
<gene>
    <name evidence="2" type="ORF">Cni_G02179</name>
</gene>
<keyword evidence="3" id="KW-1185">Reference proteome</keyword>
<protein>
    <submittedName>
        <fullName evidence="2">Uncharacterized protein</fullName>
    </submittedName>
</protein>
<evidence type="ECO:0000256" key="1">
    <source>
        <dbReference type="SAM" id="MobiDB-lite"/>
    </source>
</evidence>
<evidence type="ECO:0000313" key="2">
    <source>
        <dbReference type="EMBL" id="WOK93481.1"/>
    </source>
</evidence>
<reference evidence="2 3" key="1">
    <citation type="submission" date="2023-10" db="EMBL/GenBank/DDBJ databases">
        <title>Chromosome-scale genome assembly provides insights into flower coloration mechanisms of Canna indica.</title>
        <authorList>
            <person name="Li C."/>
        </authorList>
    </citation>
    <scope>NUCLEOTIDE SEQUENCE [LARGE SCALE GENOMIC DNA]</scope>
    <source>
        <tissue evidence="2">Flower</tissue>
    </source>
</reference>
<proteinExistence type="predicted"/>
<sequence length="138" mass="15740">MPPPPDRRRSQNSLNDPKLFPPSAQDQAPIPPASDPKPDLGAGSVLFPFRFRATPLSSPFRLPNTIQVGLFSGYRFFSPGRLNPFGSKKTKLISHLTLDFCRVRRWGTPDIKARFKNLEKRIDESLEMLDFKIEKSMR</sequence>
<feature type="region of interest" description="Disordered" evidence="1">
    <location>
        <begin position="1"/>
        <end position="41"/>
    </location>
</feature>
<dbReference type="EMBL" id="CP136890">
    <property type="protein sequence ID" value="WOK93481.1"/>
    <property type="molecule type" value="Genomic_DNA"/>
</dbReference>
<dbReference type="AlphaFoldDB" id="A0AAQ3JPK7"/>
<accession>A0AAQ3JPK7</accession>
<dbReference type="Proteomes" id="UP001327560">
    <property type="component" value="Chromosome 1"/>
</dbReference>